<dbReference type="Pfam" id="PF00593">
    <property type="entry name" value="TonB_dep_Rec_b-barrel"/>
    <property type="match status" value="1"/>
</dbReference>
<dbReference type="PROSITE" id="PS52016">
    <property type="entry name" value="TONB_DEPENDENT_REC_3"/>
    <property type="match status" value="1"/>
</dbReference>
<evidence type="ECO:0000256" key="3">
    <source>
        <dbReference type="ARBA" id="ARBA00022452"/>
    </source>
</evidence>
<dbReference type="eggNOG" id="COG4771">
    <property type="taxonomic scope" value="Bacteria"/>
</dbReference>
<dbReference type="InterPro" id="IPR037066">
    <property type="entry name" value="Plug_dom_sf"/>
</dbReference>
<dbReference type="Gene3D" id="2.170.130.10">
    <property type="entry name" value="TonB-dependent receptor, plug domain"/>
    <property type="match status" value="1"/>
</dbReference>
<feature type="chain" id="PRO_5003823137" description="TonB-dependent receptor" evidence="10">
    <location>
        <begin position="23"/>
        <end position="886"/>
    </location>
</feature>
<dbReference type="Proteomes" id="UP000004836">
    <property type="component" value="Unassembled WGS sequence"/>
</dbReference>
<dbReference type="Pfam" id="PF07715">
    <property type="entry name" value="Plug"/>
    <property type="match status" value="1"/>
</dbReference>
<keyword evidence="2 8" id="KW-0813">Transport</keyword>
<evidence type="ECO:0000256" key="10">
    <source>
        <dbReference type="SAM" id="SignalP"/>
    </source>
</evidence>
<reference evidence="13 14" key="1">
    <citation type="journal article" date="2012" name="J. Bacteriol.">
        <title>Genome Sequence of Strain IMCC14465, Isolated from the East Sea, Belonging to the PS1 Clade of Alphaproteobacteria.</title>
        <authorList>
            <person name="Yang S.J."/>
            <person name="Kang I."/>
            <person name="Cho J.C."/>
        </authorList>
    </citation>
    <scope>NUCLEOTIDE SEQUENCE [LARGE SCALE GENOMIC DNA]</scope>
    <source>
        <strain evidence="13 14">IMCC14465</strain>
    </source>
</reference>
<dbReference type="NCBIfam" id="TIGR01782">
    <property type="entry name" value="TonB-Xanth-Caul"/>
    <property type="match status" value="1"/>
</dbReference>
<evidence type="ECO:0000313" key="14">
    <source>
        <dbReference type="Proteomes" id="UP000004836"/>
    </source>
</evidence>
<evidence type="ECO:0000259" key="11">
    <source>
        <dbReference type="Pfam" id="PF00593"/>
    </source>
</evidence>
<evidence type="ECO:0000256" key="2">
    <source>
        <dbReference type="ARBA" id="ARBA00022448"/>
    </source>
</evidence>
<keyword evidence="4 8" id="KW-0812">Transmembrane</keyword>
<comment type="similarity">
    <text evidence="8 9">Belongs to the TonB-dependent receptor family.</text>
</comment>
<keyword evidence="6 8" id="KW-0472">Membrane</keyword>
<keyword evidence="5 9" id="KW-0798">TonB box</keyword>
<evidence type="ECO:0000256" key="5">
    <source>
        <dbReference type="ARBA" id="ARBA00023077"/>
    </source>
</evidence>
<dbReference type="SUPFAM" id="SSF56935">
    <property type="entry name" value="Porins"/>
    <property type="match status" value="1"/>
</dbReference>
<dbReference type="STRING" id="1220535.IMCC14465_18530"/>
<feature type="signal peptide" evidence="10">
    <location>
        <begin position="1"/>
        <end position="22"/>
    </location>
</feature>
<evidence type="ECO:0000256" key="7">
    <source>
        <dbReference type="ARBA" id="ARBA00023237"/>
    </source>
</evidence>
<keyword evidence="10" id="KW-0732">Signal</keyword>
<sequence>MFRLKLTTSTAISSLLIVPAFAQVNPSPASEKEVQEIVVIGQRAATKLARELERDAFNNISVITADDVGSLPDRNVAESVRRVSGISIQNDQGEGRYVSIRGLGKNLNSTSVNGVNMPSPEVDSRGVALDVVDSDIIQEITVTKSLTSDMDADGIGGNINIKTVSAFDRKGLFIKAKAEGIYSDSTEEWGEKFSVNGSNVFSDGRLGIAGSISYDKRDFSTDNMELDGGYLTFGDTPYPEEFELRDYEISRQRLSASLNIDFRPDANKEFYVRTLFNEFEDDEVRRRVELKLDDVANITSPSAGILRFDTDGVDEDGDDLEIDTDRDIKLRLETQKITSLQTGGVIRFSDYELDFSLATSHAEEAEPGRIDADFRKETASGDASLNMSNPLYPSFAGLDANFGTGFRTASEFLLGGIELLDGITEEDEDAFEFNLKKKTDYGFLKAGMKMRNRDKSYEITTLVYDGDEAADLSQFSTVVDYDIHNYGPGVNPATFKSYIRENVAAGTFDLEEFDTAEKSNIGDYSSEEEILAAYIMGQYEFNNGLTVTAGVRMEETEFEGTGKAVFLEEGDLSATSSGETVVFVNDDNDERVSFTEVTASSSYDDILPSLMAKYEKDDSIFRFAYYQSIGRPSIAQSTPAAESEVEYDSGVLDTREATVGNPDLKHQLATNLDVSFDTVLGNNSYVSAGLFYKDIDDFIANQTFENVTYQGLEYDELTMPVNLDSADVQGFEIAYLKTFEEYDGLLGGIILGVNATFADSSSKVSTGSDGETREIPTPEFSEDIYNIILGFDKYGYDIRLAYSFQSEYLDEINTGGNGVDRYSDEHEQLDLTISYDVSDQLELTGQFRNITDEKANYYLLGEDGTEVLSQYDEIGYTARMGLRYKF</sequence>
<keyword evidence="3 8" id="KW-1134">Transmembrane beta strand</keyword>
<dbReference type="InterPro" id="IPR039426">
    <property type="entry name" value="TonB-dep_rcpt-like"/>
</dbReference>
<evidence type="ECO:0000256" key="9">
    <source>
        <dbReference type="RuleBase" id="RU003357"/>
    </source>
</evidence>
<dbReference type="InterPro" id="IPR036942">
    <property type="entry name" value="Beta-barrel_TonB_sf"/>
</dbReference>
<dbReference type="OrthoDB" id="5476657at2"/>
<keyword evidence="7 8" id="KW-0998">Cell outer membrane</keyword>
<dbReference type="PANTHER" id="PTHR40980">
    <property type="entry name" value="PLUG DOMAIN-CONTAINING PROTEIN"/>
    <property type="match status" value="1"/>
</dbReference>
<organism evidence="13 14">
    <name type="scientific">alpha proteobacterium IMCC14465</name>
    <dbReference type="NCBI Taxonomy" id="1220535"/>
    <lineage>
        <taxon>Bacteria</taxon>
        <taxon>Pseudomonadati</taxon>
        <taxon>Pseudomonadota</taxon>
        <taxon>Alphaproteobacteria</taxon>
        <taxon>PS1 clade</taxon>
    </lineage>
</organism>
<evidence type="ECO:0008006" key="15">
    <source>
        <dbReference type="Google" id="ProtNLM"/>
    </source>
</evidence>
<dbReference type="PANTHER" id="PTHR40980:SF4">
    <property type="entry name" value="TONB-DEPENDENT RECEPTOR-LIKE BETA-BARREL DOMAIN-CONTAINING PROTEIN"/>
    <property type="match status" value="1"/>
</dbReference>
<dbReference type="InterPro" id="IPR000531">
    <property type="entry name" value="Beta-barrel_TonB"/>
</dbReference>
<name>J9DXI4_9PROT</name>
<dbReference type="GO" id="GO:0009279">
    <property type="term" value="C:cell outer membrane"/>
    <property type="evidence" value="ECO:0007669"/>
    <property type="project" value="UniProtKB-SubCell"/>
</dbReference>
<evidence type="ECO:0000256" key="6">
    <source>
        <dbReference type="ARBA" id="ARBA00023136"/>
    </source>
</evidence>
<dbReference type="Gene3D" id="2.40.170.20">
    <property type="entry name" value="TonB-dependent receptor, beta-barrel domain"/>
    <property type="match status" value="1"/>
</dbReference>
<dbReference type="PATRIC" id="fig|1220535.3.peg.1843"/>
<comment type="subcellular location">
    <subcellularLocation>
        <location evidence="1 8">Cell outer membrane</location>
        <topology evidence="1 8">Multi-pass membrane protein</topology>
    </subcellularLocation>
</comment>
<dbReference type="AlphaFoldDB" id="J9DXI4"/>
<feature type="domain" description="TonB-dependent receptor-like beta-barrel" evidence="11">
    <location>
        <begin position="434"/>
        <end position="850"/>
    </location>
</feature>
<evidence type="ECO:0000256" key="8">
    <source>
        <dbReference type="PROSITE-ProRule" id="PRU01360"/>
    </source>
</evidence>
<evidence type="ECO:0000256" key="1">
    <source>
        <dbReference type="ARBA" id="ARBA00004571"/>
    </source>
</evidence>
<dbReference type="EMBL" id="ALYF01000013">
    <property type="protein sequence ID" value="EJW20389.1"/>
    <property type="molecule type" value="Genomic_DNA"/>
</dbReference>
<dbReference type="InterPro" id="IPR010104">
    <property type="entry name" value="TonB_rcpt_bac"/>
</dbReference>
<evidence type="ECO:0000256" key="4">
    <source>
        <dbReference type="ARBA" id="ARBA00022692"/>
    </source>
</evidence>
<accession>J9DXI4</accession>
<comment type="caution">
    <text evidence="13">The sequence shown here is derived from an EMBL/GenBank/DDBJ whole genome shotgun (WGS) entry which is preliminary data.</text>
</comment>
<protein>
    <recommendedName>
        <fullName evidence="15">TonB-dependent receptor</fullName>
    </recommendedName>
</protein>
<feature type="domain" description="TonB-dependent receptor plug" evidence="12">
    <location>
        <begin position="54"/>
        <end position="157"/>
    </location>
</feature>
<keyword evidence="14" id="KW-1185">Reference proteome</keyword>
<gene>
    <name evidence="13" type="ORF">IMCC14465_18530</name>
</gene>
<dbReference type="InterPro" id="IPR012910">
    <property type="entry name" value="Plug_dom"/>
</dbReference>
<proteinExistence type="inferred from homology"/>
<evidence type="ECO:0000259" key="12">
    <source>
        <dbReference type="Pfam" id="PF07715"/>
    </source>
</evidence>
<evidence type="ECO:0000313" key="13">
    <source>
        <dbReference type="EMBL" id="EJW20389.1"/>
    </source>
</evidence>